<keyword evidence="10" id="KW-1185">Reference proteome</keyword>
<evidence type="ECO:0000256" key="6">
    <source>
        <dbReference type="ARBA" id="ARBA00032681"/>
    </source>
</evidence>
<keyword evidence="4" id="KW-0560">Oxidoreductase</keyword>
<comment type="catalytic activity">
    <reaction evidence="7">
        <text>methylarsonate + 2 glutathione + H(+) = methylarsonous acid + glutathione disulfide + H2O</text>
        <dbReference type="Rhea" id="RHEA:15969"/>
        <dbReference type="ChEBI" id="CHEBI:15377"/>
        <dbReference type="ChEBI" id="CHEBI:15378"/>
        <dbReference type="ChEBI" id="CHEBI:17826"/>
        <dbReference type="ChEBI" id="CHEBI:33409"/>
        <dbReference type="ChEBI" id="CHEBI:57925"/>
        <dbReference type="ChEBI" id="CHEBI:58297"/>
        <dbReference type="EC" id="1.20.4.2"/>
    </reaction>
</comment>
<dbReference type="PANTHER" id="PTHR43968">
    <property type="match status" value="1"/>
</dbReference>
<comment type="similarity">
    <text evidence="1">Belongs to the GST superfamily. Omega family.</text>
</comment>
<feature type="domain" description="GST C-terminal" evidence="9">
    <location>
        <begin position="1"/>
        <end position="121"/>
    </location>
</feature>
<evidence type="ECO:0000256" key="4">
    <source>
        <dbReference type="ARBA" id="ARBA00023002"/>
    </source>
</evidence>
<dbReference type="InterPro" id="IPR036249">
    <property type="entry name" value="Thioredoxin-like_sf"/>
</dbReference>
<dbReference type="InterPro" id="IPR036282">
    <property type="entry name" value="Glutathione-S-Trfase_C_sf"/>
</dbReference>
<dbReference type="GO" id="GO:0005737">
    <property type="term" value="C:cytoplasm"/>
    <property type="evidence" value="ECO:0007669"/>
    <property type="project" value="TreeGrafter"/>
</dbReference>
<dbReference type="PANTHER" id="PTHR43968:SF5">
    <property type="entry name" value="GLUTATHIONE S-TRANSFERASE OMEGA-1"/>
    <property type="match status" value="1"/>
</dbReference>
<dbReference type="AlphaFoldDB" id="A0A8B7QVP9"/>
<dbReference type="InterPro" id="IPR004046">
    <property type="entry name" value="GST_C"/>
</dbReference>
<evidence type="ECO:0000259" key="9">
    <source>
        <dbReference type="PROSITE" id="PS50405"/>
    </source>
</evidence>
<evidence type="ECO:0000256" key="8">
    <source>
        <dbReference type="ARBA" id="ARBA00049544"/>
    </source>
</evidence>
<dbReference type="EC" id="1.8.5.1" evidence="2"/>
<dbReference type="InterPro" id="IPR050983">
    <property type="entry name" value="GST_Omega/HSP26"/>
</dbReference>
<dbReference type="Proteomes" id="UP000694851">
    <property type="component" value="Unplaced"/>
</dbReference>
<dbReference type="GeneID" id="109379616"/>
<dbReference type="GO" id="GO:0050610">
    <property type="term" value="F:methylarsonate reductase activity"/>
    <property type="evidence" value="ECO:0007669"/>
    <property type="project" value="UniProtKB-EC"/>
</dbReference>
<evidence type="ECO:0000256" key="1">
    <source>
        <dbReference type="ARBA" id="ARBA00011067"/>
    </source>
</evidence>
<dbReference type="Gene3D" id="3.40.30.10">
    <property type="entry name" value="Glutaredoxin"/>
    <property type="match status" value="1"/>
</dbReference>
<dbReference type="GO" id="GO:0004364">
    <property type="term" value="F:glutathione transferase activity"/>
    <property type="evidence" value="ECO:0007669"/>
    <property type="project" value="TreeGrafter"/>
</dbReference>
<evidence type="ECO:0000313" key="10">
    <source>
        <dbReference type="Proteomes" id="UP000694851"/>
    </source>
</evidence>
<comment type="catalytic activity">
    <reaction evidence="8">
        <text>L-dehydroascorbate + 2 glutathione = glutathione disulfide + L-ascorbate</text>
        <dbReference type="Rhea" id="RHEA:24424"/>
        <dbReference type="ChEBI" id="CHEBI:38290"/>
        <dbReference type="ChEBI" id="CHEBI:57925"/>
        <dbReference type="ChEBI" id="CHEBI:58297"/>
        <dbReference type="ChEBI" id="CHEBI:58539"/>
        <dbReference type="EC" id="1.8.5.1"/>
    </reaction>
</comment>
<dbReference type="OrthoDB" id="4951845at2759"/>
<evidence type="ECO:0000256" key="5">
    <source>
        <dbReference type="ARBA" id="ARBA00032186"/>
    </source>
</evidence>
<dbReference type="PROSITE" id="PS50405">
    <property type="entry name" value="GST_CTER"/>
    <property type="match status" value="1"/>
</dbReference>
<reference evidence="11" key="1">
    <citation type="submission" date="2025-08" db="UniProtKB">
        <authorList>
            <consortium name="RefSeq"/>
        </authorList>
    </citation>
    <scope>IDENTIFICATION</scope>
    <source>
        <tissue evidence="11">Muscle</tissue>
    </source>
</reference>
<accession>A0A8B7QVP9</accession>
<evidence type="ECO:0000256" key="3">
    <source>
        <dbReference type="ARBA" id="ARBA00013060"/>
    </source>
</evidence>
<evidence type="ECO:0000256" key="2">
    <source>
        <dbReference type="ARBA" id="ARBA00012436"/>
    </source>
</evidence>
<dbReference type="SUPFAM" id="SSF52833">
    <property type="entry name" value="Thioredoxin-like"/>
    <property type="match status" value="1"/>
</dbReference>
<dbReference type="SUPFAM" id="SSF47616">
    <property type="entry name" value="GST C-terminal domain-like"/>
    <property type="match status" value="1"/>
</dbReference>
<proteinExistence type="inferred from homology"/>
<dbReference type="EC" id="1.20.4.2" evidence="3"/>
<evidence type="ECO:0000313" key="11">
    <source>
        <dbReference type="RefSeq" id="XP_019491833.1"/>
    </source>
</evidence>
<organism evidence="10 11">
    <name type="scientific">Hipposideros armiger</name>
    <name type="common">Great Himalayan leaf-nosed bat</name>
    <dbReference type="NCBI Taxonomy" id="186990"/>
    <lineage>
        <taxon>Eukaryota</taxon>
        <taxon>Metazoa</taxon>
        <taxon>Chordata</taxon>
        <taxon>Craniata</taxon>
        <taxon>Vertebrata</taxon>
        <taxon>Euteleostomi</taxon>
        <taxon>Mammalia</taxon>
        <taxon>Eutheria</taxon>
        <taxon>Laurasiatheria</taxon>
        <taxon>Chiroptera</taxon>
        <taxon>Yinpterochiroptera</taxon>
        <taxon>Rhinolophoidea</taxon>
        <taxon>Hipposideridae</taxon>
        <taxon>Hipposideros</taxon>
    </lineage>
</organism>
<gene>
    <name evidence="11" type="primary">GSTO1</name>
</gene>
<dbReference type="Pfam" id="PF14497">
    <property type="entry name" value="GST_C_3"/>
    <property type="match status" value="1"/>
</dbReference>
<sequence length="134" mass="15084">MSGGSSRSLEKGSAPPGPVPEGLIRLYSMRFCPFAERTRLVLEAKGIPVLTKKKTTFFGGNSLSMIDYLIWPWFERLEAMELNECIDHTPKLKRWMAAMQEDPAVSALLTDAKTFRGYLDLYLQDSVQACDYGL</sequence>
<dbReference type="FunFam" id="1.20.1050.10:FF:000009">
    <property type="entry name" value="Glutathione S-transferase omega-1"/>
    <property type="match status" value="1"/>
</dbReference>
<dbReference type="KEGG" id="hai:109379616"/>
<dbReference type="RefSeq" id="XP_019491833.1">
    <property type="nucleotide sequence ID" value="XM_019636288.1"/>
</dbReference>
<dbReference type="CTD" id="9446"/>
<dbReference type="Gene3D" id="1.20.1050.10">
    <property type="match status" value="1"/>
</dbReference>
<evidence type="ECO:0000256" key="7">
    <source>
        <dbReference type="ARBA" id="ARBA00048353"/>
    </source>
</evidence>
<dbReference type="InterPro" id="IPR010987">
    <property type="entry name" value="Glutathione-S-Trfase_C-like"/>
</dbReference>
<protein>
    <recommendedName>
        <fullName evidence="5">Glutathione-dependent dehydroascorbate reductase</fullName>
        <ecNumber evidence="3">1.20.4.2</ecNumber>
        <ecNumber evidence="2">1.8.5.1</ecNumber>
    </recommendedName>
    <alternativeName>
        <fullName evidence="6">Monomethylarsonic acid reductase</fullName>
    </alternativeName>
</protein>
<dbReference type="GO" id="GO:0019852">
    <property type="term" value="P:L-ascorbic acid metabolic process"/>
    <property type="evidence" value="ECO:0007669"/>
    <property type="project" value="TreeGrafter"/>
</dbReference>
<dbReference type="GO" id="GO:0006749">
    <property type="term" value="P:glutathione metabolic process"/>
    <property type="evidence" value="ECO:0007669"/>
    <property type="project" value="TreeGrafter"/>
</dbReference>
<dbReference type="GO" id="GO:0045174">
    <property type="term" value="F:glutathione dehydrogenase (ascorbate) activity"/>
    <property type="evidence" value="ECO:0007669"/>
    <property type="project" value="UniProtKB-EC"/>
</dbReference>
<name>A0A8B7QVP9_HIPAR</name>